<sequence>MLSKCPALPPTLLHQAALLPSRDNTTSLLPAQHAHVVASSSVGHELALFSKKNAKAVKKTSLKAACGDTLATSTKAVKPGKKGKKCFLSQVKEEEKDNKGKSFHQDSLENYEELRAGIPVRFYKKLLIVKELRTDGLIEIESPISRRIKKTELKLIWEVKNTARPHLAAPRATQAPLAGRPSGSAGGSLKLLMERNVANIPSLAPQFERELTNRDWGHLTIYPSPTNVDITEEFYTNAKALGGEDETYFSYVRGKRVVFDADTINCFLGIDWEGEQCQFATSMLEGVDYEDVERTLWASTLIIGQVIADEIQSCAHGASSKAPLGHPSLITHLCEAVVDEPGHPAPPPQPPRELLRTLTSAFPERQVISQDDFVARVAWPADPAVEAIEASTMDEDAEDEDDEADEEEDSNDE</sequence>
<name>A0A0L9T7H8_PHAAN</name>
<gene>
    <name evidence="3" type="ORF">LR48_Vigan221s002100</name>
</gene>
<dbReference type="Gramene" id="KOM26059">
    <property type="protein sequence ID" value="KOM26059"/>
    <property type="gene ID" value="LR48_Vigan221s002100"/>
</dbReference>
<dbReference type="InterPro" id="IPR046796">
    <property type="entry name" value="Transposase_32_dom"/>
</dbReference>
<feature type="compositionally biased region" description="Acidic residues" evidence="1">
    <location>
        <begin position="392"/>
        <end position="413"/>
    </location>
</feature>
<proteinExistence type="predicted"/>
<evidence type="ECO:0000313" key="4">
    <source>
        <dbReference type="Proteomes" id="UP000053144"/>
    </source>
</evidence>
<evidence type="ECO:0000259" key="2">
    <source>
        <dbReference type="Pfam" id="PF20167"/>
    </source>
</evidence>
<evidence type="ECO:0000256" key="1">
    <source>
        <dbReference type="SAM" id="MobiDB-lite"/>
    </source>
</evidence>
<feature type="region of interest" description="Disordered" evidence="1">
    <location>
        <begin position="386"/>
        <end position="413"/>
    </location>
</feature>
<protein>
    <recommendedName>
        <fullName evidence="2">Putative plant transposon protein domain-containing protein</fullName>
    </recommendedName>
</protein>
<dbReference type="Proteomes" id="UP000053144">
    <property type="component" value="Unassembled WGS sequence"/>
</dbReference>
<reference evidence="4" key="1">
    <citation type="journal article" date="2015" name="Proc. Natl. Acad. Sci. U.S.A.">
        <title>Genome sequencing of adzuki bean (Vigna angularis) provides insight into high starch and low fat accumulation and domestication.</title>
        <authorList>
            <person name="Yang K."/>
            <person name="Tian Z."/>
            <person name="Chen C."/>
            <person name="Luo L."/>
            <person name="Zhao B."/>
            <person name="Wang Z."/>
            <person name="Yu L."/>
            <person name="Li Y."/>
            <person name="Sun Y."/>
            <person name="Li W."/>
            <person name="Chen Y."/>
            <person name="Li Y."/>
            <person name="Zhang Y."/>
            <person name="Ai D."/>
            <person name="Zhao J."/>
            <person name="Shang C."/>
            <person name="Ma Y."/>
            <person name="Wu B."/>
            <person name="Wang M."/>
            <person name="Gao L."/>
            <person name="Sun D."/>
            <person name="Zhang P."/>
            <person name="Guo F."/>
            <person name="Wang W."/>
            <person name="Li Y."/>
            <person name="Wang J."/>
            <person name="Varshney R.K."/>
            <person name="Wang J."/>
            <person name="Ling H.Q."/>
            <person name="Wan P."/>
        </authorList>
    </citation>
    <scope>NUCLEOTIDE SEQUENCE</scope>
    <source>
        <strain evidence="4">cv. Jingnong 6</strain>
    </source>
</reference>
<dbReference type="AlphaFoldDB" id="A0A0L9T7H8"/>
<organism evidence="3 4">
    <name type="scientific">Phaseolus angularis</name>
    <name type="common">Azuki bean</name>
    <name type="synonym">Vigna angularis</name>
    <dbReference type="NCBI Taxonomy" id="3914"/>
    <lineage>
        <taxon>Eukaryota</taxon>
        <taxon>Viridiplantae</taxon>
        <taxon>Streptophyta</taxon>
        <taxon>Embryophyta</taxon>
        <taxon>Tracheophyta</taxon>
        <taxon>Spermatophyta</taxon>
        <taxon>Magnoliopsida</taxon>
        <taxon>eudicotyledons</taxon>
        <taxon>Gunneridae</taxon>
        <taxon>Pentapetalae</taxon>
        <taxon>rosids</taxon>
        <taxon>fabids</taxon>
        <taxon>Fabales</taxon>
        <taxon>Fabaceae</taxon>
        <taxon>Papilionoideae</taxon>
        <taxon>50 kb inversion clade</taxon>
        <taxon>NPAAA clade</taxon>
        <taxon>indigoferoid/millettioid clade</taxon>
        <taxon>Phaseoleae</taxon>
        <taxon>Vigna</taxon>
    </lineage>
</organism>
<accession>A0A0L9T7H8</accession>
<evidence type="ECO:0000313" key="3">
    <source>
        <dbReference type="EMBL" id="KOM26059.1"/>
    </source>
</evidence>
<dbReference type="EMBL" id="KQ258300">
    <property type="protein sequence ID" value="KOM26059.1"/>
    <property type="molecule type" value="Genomic_DNA"/>
</dbReference>
<feature type="domain" description="Putative plant transposon protein" evidence="2">
    <location>
        <begin position="213"/>
        <end position="298"/>
    </location>
</feature>
<dbReference type="Pfam" id="PF20167">
    <property type="entry name" value="Transposase_32"/>
    <property type="match status" value="1"/>
</dbReference>